<dbReference type="Proteomes" id="UP000248917">
    <property type="component" value="Unassembled WGS sequence"/>
</dbReference>
<keyword evidence="3" id="KW-1185">Reference proteome</keyword>
<organism evidence="2 3">
    <name type="scientific">Algoriphagus aquaeductus</name>
    <dbReference type="NCBI Taxonomy" id="475299"/>
    <lineage>
        <taxon>Bacteria</taxon>
        <taxon>Pseudomonadati</taxon>
        <taxon>Bacteroidota</taxon>
        <taxon>Cytophagia</taxon>
        <taxon>Cytophagales</taxon>
        <taxon>Cyclobacteriaceae</taxon>
        <taxon>Algoriphagus</taxon>
    </lineage>
</organism>
<dbReference type="GO" id="GO:0019867">
    <property type="term" value="C:outer membrane"/>
    <property type="evidence" value="ECO:0007669"/>
    <property type="project" value="InterPro"/>
</dbReference>
<comment type="caution">
    <text evidence="2">The sequence shown here is derived from an EMBL/GenBank/DDBJ whole genome shotgun (WGS) entry which is preliminary data.</text>
</comment>
<proteinExistence type="predicted"/>
<name>A0A326RPV9_9BACT</name>
<reference evidence="2 3" key="1">
    <citation type="submission" date="2018-06" db="EMBL/GenBank/DDBJ databases">
        <title>Genomic Encyclopedia of Archaeal and Bacterial Type Strains, Phase II (KMG-II): from individual species to whole genera.</title>
        <authorList>
            <person name="Goeker M."/>
        </authorList>
    </citation>
    <scope>NUCLEOTIDE SEQUENCE [LARGE SCALE GENOMIC DNA]</scope>
    <source>
        <strain evidence="2 3">T4</strain>
    </source>
</reference>
<dbReference type="Gene3D" id="2.60.40.3620">
    <property type="match status" value="2"/>
</dbReference>
<dbReference type="PROSITE" id="PS51257">
    <property type="entry name" value="PROKAR_LIPOPROTEIN"/>
    <property type="match status" value="1"/>
</dbReference>
<dbReference type="EMBL" id="QKTX01000010">
    <property type="protein sequence ID" value="PZV81593.1"/>
    <property type="molecule type" value="Genomic_DNA"/>
</dbReference>
<protein>
    <submittedName>
        <fullName evidence="2">Uncharacterized protein DUF5019</fullName>
    </submittedName>
</protein>
<dbReference type="CDD" id="cd12967">
    <property type="entry name" value="CBM_SusE-F_like_u1"/>
    <property type="match status" value="1"/>
</dbReference>
<evidence type="ECO:0000313" key="2">
    <source>
        <dbReference type="EMBL" id="PZV81593.1"/>
    </source>
</evidence>
<dbReference type="InterPro" id="IPR025970">
    <property type="entry name" value="SusE"/>
</dbReference>
<evidence type="ECO:0000259" key="1">
    <source>
        <dbReference type="Pfam" id="PF14292"/>
    </source>
</evidence>
<accession>A0A326RPV9</accession>
<dbReference type="CDD" id="cd12956">
    <property type="entry name" value="CBM_SusE-F_like"/>
    <property type="match status" value="1"/>
</dbReference>
<dbReference type="Pfam" id="PF14292">
    <property type="entry name" value="SusE"/>
    <property type="match status" value="1"/>
</dbReference>
<dbReference type="GO" id="GO:2001070">
    <property type="term" value="F:starch binding"/>
    <property type="evidence" value="ECO:0007669"/>
    <property type="project" value="InterPro"/>
</dbReference>
<dbReference type="OrthoDB" id="975117at2"/>
<gene>
    <name evidence="2" type="ORF">CLV31_110126</name>
</gene>
<dbReference type="AlphaFoldDB" id="A0A326RPV9"/>
<feature type="domain" description="SusE outer membrane protein" evidence="1">
    <location>
        <begin position="32"/>
        <end position="128"/>
    </location>
</feature>
<dbReference type="RefSeq" id="WP_111393579.1">
    <property type="nucleotide sequence ID" value="NZ_JBJINY010000036.1"/>
</dbReference>
<evidence type="ECO:0000313" key="3">
    <source>
        <dbReference type="Proteomes" id="UP000248917"/>
    </source>
</evidence>
<sequence length="345" mass="37519">MKVFNRIGWVAVMIPALFACDNYEMPPIIPQTGSDISNPVEGTEIVLIKEGAEDEVLEFTLTAADFGTQGTSRYQLEMDLPGANFEDAVAFGDSDSNFIEVNVAELNEALLAKGLAFGEVANVEFRVKATFDQPMDPIYGKTLTLKITPYDAAVDFPVMYVPGDYQGWDPTNPLTVLYAENFDNKFKGFVHIIGGSREFKLTEGPNWDVNYGDTGADKTLQRDGDNIKVAADGTYELNVDLTAKTYTISDVKRWGIVGSATAGGWDADTPMNAYDKATHSLKITTDLKAGEFKFRANNNWDNNYGGSNGTLTSGGDNIAVASAGNYTITLYFGPEGIATYTLVKN</sequence>